<organism evidence="2 3">
    <name type="scientific">Flavobacterium branchiophilum</name>
    <dbReference type="NCBI Taxonomy" id="55197"/>
    <lineage>
        <taxon>Bacteria</taxon>
        <taxon>Pseudomonadati</taxon>
        <taxon>Bacteroidota</taxon>
        <taxon>Flavobacteriia</taxon>
        <taxon>Flavobacteriales</taxon>
        <taxon>Flavobacteriaceae</taxon>
        <taxon>Flavobacterium</taxon>
    </lineage>
</organism>
<sequence length="303" mass="32639">MKKIDFDFTGGFPLKSKTLHNMQAAYFEVLQTIIEHLDLPGTGHYIIGGCQALDPTGITNGMLYIDGDVCPFLGTATGGGATKISKIITTEEAAFKNGLNHTVYYNYVALVNDNGTALADFERVPTVNEIKTKEVILANQIAQCSEALNIISQKMVTIESKTAVFMAGGGMVLWNKPANEIPQGWQEVVDWRGRMPVGVDIAVDGSGAFINPEFSPINNGTGRTGGTKTHVLSMEEMPKHNHNVAVFANGSASGNADGHPDNQIDPNRKIASDYTGGQPDGTTKAFSVLNPYRTVYFIEYTGT</sequence>
<dbReference type="RefSeq" id="WP_089080540.1">
    <property type="nucleotide sequence ID" value="NZ_VFPJ01000001.1"/>
</dbReference>
<proteinExistence type="predicted"/>
<evidence type="ECO:0000313" key="2">
    <source>
        <dbReference type="EMBL" id="TQM39770.1"/>
    </source>
</evidence>
<evidence type="ECO:0000313" key="3">
    <source>
        <dbReference type="Proteomes" id="UP000320773"/>
    </source>
</evidence>
<dbReference type="AlphaFoldDB" id="A0A543G107"/>
<name>A0A543G107_9FLAO</name>
<dbReference type="EMBL" id="VFPJ01000001">
    <property type="protein sequence ID" value="TQM39770.1"/>
    <property type="molecule type" value="Genomic_DNA"/>
</dbReference>
<accession>A0A543G107</accession>
<dbReference type="CDD" id="cd22641">
    <property type="entry name" value="C24-like"/>
    <property type="match status" value="1"/>
</dbReference>
<dbReference type="Pfam" id="PF21939">
    <property type="entry name" value="Gp10_C"/>
    <property type="match status" value="1"/>
</dbReference>
<dbReference type="InterPro" id="IPR053827">
    <property type="entry name" value="Gp10_C"/>
</dbReference>
<dbReference type="Proteomes" id="UP000320773">
    <property type="component" value="Unassembled WGS sequence"/>
</dbReference>
<evidence type="ECO:0000259" key="1">
    <source>
        <dbReference type="Pfam" id="PF21939"/>
    </source>
</evidence>
<comment type="caution">
    <text evidence="2">The sequence shown here is derived from an EMBL/GenBank/DDBJ whole genome shotgun (WGS) entry which is preliminary data.</text>
</comment>
<reference evidence="2 3" key="1">
    <citation type="submission" date="2019-06" db="EMBL/GenBank/DDBJ databases">
        <title>Genomic Encyclopedia of Archaeal and Bacterial Type Strains, Phase II (KMG-II): from individual species to whole genera.</title>
        <authorList>
            <person name="Goeker M."/>
        </authorList>
    </citation>
    <scope>NUCLEOTIDE SEQUENCE [LARGE SCALE GENOMIC DNA]</scope>
    <source>
        <strain evidence="2 3">DSM 24789</strain>
    </source>
</reference>
<protein>
    <recommendedName>
        <fullName evidence="1">Baseplate structural protein Gp10 C-terminal domain-containing protein</fullName>
    </recommendedName>
</protein>
<feature type="domain" description="Baseplate structural protein Gp10 C-terminal" evidence="1">
    <location>
        <begin position="192"/>
        <end position="297"/>
    </location>
</feature>
<gene>
    <name evidence="2" type="ORF">BC670_0601</name>
</gene>